<keyword evidence="1" id="KW-0472">Membrane</keyword>
<keyword evidence="1" id="KW-0812">Transmembrane</keyword>
<name>A0A4Q9M322_9APHY</name>
<evidence type="ECO:0000259" key="2">
    <source>
        <dbReference type="Pfam" id="PF20153"/>
    </source>
</evidence>
<dbReference type="EMBL" id="ML143665">
    <property type="protein sequence ID" value="TBU21210.1"/>
    <property type="molecule type" value="Genomic_DNA"/>
</dbReference>
<sequence>AEAWSDTAVIVKEYSDEMVDQWSKEIDGLLTFAVLFSAIFTAFNVATYPLLQSAPADQT</sequence>
<dbReference type="Proteomes" id="UP000292957">
    <property type="component" value="Unassembled WGS sequence"/>
</dbReference>
<proteinExistence type="predicted"/>
<dbReference type="Pfam" id="PF20153">
    <property type="entry name" value="DUF6535"/>
    <property type="match status" value="1"/>
</dbReference>
<feature type="domain" description="DUF6535" evidence="2">
    <location>
        <begin position="4"/>
        <end position="59"/>
    </location>
</feature>
<feature type="non-terminal residue" evidence="3">
    <location>
        <position position="59"/>
    </location>
</feature>
<dbReference type="AlphaFoldDB" id="A0A4Q9M322"/>
<dbReference type="OrthoDB" id="2753780at2759"/>
<feature type="non-terminal residue" evidence="3">
    <location>
        <position position="1"/>
    </location>
</feature>
<reference evidence="3" key="1">
    <citation type="submission" date="2019-01" db="EMBL/GenBank/DDBJ databases">
        <title>Draft genome sequences of three monokaryotic isolates of the white-rot basidiomycete fungus Dichomitus squalens.</title>
        <authorList>
            <consortium name="DOE Joint Genome Institute"/>
            <person name="Lopez S.C."/>
            <person name="Andreopoulos B."/>
            <person name="Pangilinan J."/>
            <person name="Lipzen A."/>
            <person name="Riley R."/>
            <person name="Ahrendt S."/>
            <person name="Ng V."/>
            <person name="Barry K."/>
            <person name="Daum C."/>
            <person name="Grigoriev I.V."/>
            <person name="Hilden K.S."/>
            <person name="Makela M.R."/>
            <person name="de Vries R.P."/>
        </authorList>
    </citation>
    <scope>NUCLEOTIDE SEQUENCE [LARGE SCALE GENOMIC DNA]</scope>
    <source>
        <strain evidence="3">OM18370.1</strain>
    </source>
</reference>
<accession>A0A4Q9M322</accession>
<organism evidence="3">
    <name type="scientific">Dichomitus squalens</name>
    <dbReference type="NCBI Taxonomy" id="114155"/>
    <lineage>
        <taxon>Eukaryota</taxon>
        <taxon>Fungi</taxon>
        <taxon>Dikarya</taxon>
        <taxon>Basidiomycota</taxon>
        <taxon>Agaricomycotina</taxon>
        <taxon>Agaricomycetes</taxon>
        <taxon>Polyporales</taxon>
        <taxon>Polyporaceae</taxon>
        <taxon>Dichomitus</taxon>
    </lineage>
</organism>
<dbReference type="InterPro" id="IPR045338">
    <property type="entry name" value="DUF6535"/>
</dbReference>
<evidence type="ECO:0000256" key="1">
    <source>
        <dbReference type="SAM" id="Phobius"/>
    </source>
</evidence>
<evidence type="ECO:0000313" key="3">
    <source>
        <dbReference type="EMBL" id="TBU21210.1"/>
    </source>
</evidence>
<feature type="transmembrane region" description="Helical" evidence="1">
    <location>
        <begin position="29"/>
        <end position="51"/>
    </location>
</feature>
<protein>
    <recommendedName>
        <fullName evidence="2">DUF6535 domain-containing protein</fullName>
    </recommendedName>
</protein>
<gene>
    <name evidence="3" type="ORF">BD311DRAFT_610158</name>
</gene>
<keyword evidence="1" id="KW-1133">Transmembrane helix</keyword>